<evidence type="ECO:0000313" key="2">
    <source>
        <dbReference type="EMBL" id="PLW82479.1"/>
    </source>
</evidence>
<dbReference type="PANTHER" id="PTHR35176">
    <property type="entry name" value="HEME OXYGENASE HI_0854-RELATED"/>
    <property type="match status" value="1"/>
</dbReference>
<keyword evidence="1" id="KW-0560">Oxidoreductase</keyword>
<dbReference type="Gene3D" id="2.30.110.10">
    <property type="entry name" value="Electron Transport, Fmn-binding Protein, Chain A"/>
    <property type="match status" value="1"/>
</dbReference>
<protein>
    <submittedName>
        <fullName evidence="2">Pyridoxamine 5'-phosphate oxidase</fullName>
    </submittedName>
</protein>
<gene>
    <name evidence="2" type="ORF">CWI75_12060</name>
</gene>
<organism evidence="2 3">
    <name type="scientific">Kineobactrum sediminis</name>
    <dbReference type="NCBI Taxonomy" id="1905677"/>
    <lineage>
        <taxon>Bacteria</taxon>
        <taxon>Pseudomonadati</taxon>
        <taxon>Pseudomonadota</taxon>
        <taxon>Gammaproteobacteria</taxon>
        <taxon>Cellvibrionales</taxon>
        <taxon>Halieaceae</taxon>
        <taxon>Kineobactrum</taxon>
    </lineage>
</organism>
<dbReference type="GO" id="GO:0070967">
    <property type="term" value="F:coenzyme F420 binding"/>
    <property type="evidence" value="ECO:0007669"/>
    <property type="project" value="TreeGrafter"/>
</dbReference>
<dbReference type="AlphaFoldDB" id="A0A2N5Y289"/>
<dbReference type="GO" id="GO:0005829">
    <property type="term" value="C:cytosol"/>
    <property type="evidence" value="ECO:0007669"/>
    <property type="project" value="TreeGrafter"/>
</dbReference>
<evidence type="ECO:0000256" key="1">
    <source>
        <dbReference type="ARBA" id="ARBA00023002"/>
    </source>
</evidence>
<keyword evidence="3" id="KW-1185">Reference proteome</keyword>
<dbReference type="GO" id="GO:0016627">
    <property type="term" value="F:oxidoreductase activity, acting on the CH-CH group of donors"/>
    <property type="evidence" value="ECO:0007669"/>
    <property type="project" value="TreeGrafter"/>
</dbReference>
<dbReference type="InterPro" id="IPR052019">
    <property type="entry name" value="F420H2_bilvrd_red/Heme_oxyg"/>
</dbReference>
<reference evidence="3" key="1">
    <citation type="submission" date="2017-11" db="EMBL/GenBank/DDBJ databases">
        <title>The draft genome sequence of Chromatocurvus sp. F02.</title>
        <authorList>
            <person name="Du Z.-J."/>
            <person name="Chang Y.-Q."/>
        </authorList>
    </citation>
    <scope>NUCLEOTIDE SEQUENCE [LARGE SCALE GENOMIC DNA]</scope>
    <source>
        <strain evidence="3">F02</strain>
    </source>
</reference>
<sequence>MRPFSSSREKNHVCKTMSVKLKGPWTRAETDAFLQNCSWPLRLACTGADGYPRVVSVWYRFHNSTLQCVSHRNSALVRLIERDPRTGFELAPNDPPYHGVRGQGRVSMAPLGDSDVLEALLDRYLGDQESRVGNWLLSRKDEEMLLTITPERLFTWDYRQRMADVTTDPAPR</sequence>
<dbReference type="SUPFAM" id="SSF50475">
    <property type="entry name" value="FMN-binding split barrel"/>
    <property type="match status" value="1"/>
</dbReference>
<evidence type="ECO:0000313" key="3">
    <source>
        <dbReference type="Proteomes" id="UP000234845"/>
    </source>
</evidence>
<name>A0A2N5Y289_9GAMM</name>
<proteinExistence type="predicted"/>
<dbReference type="EMBL" id="PKLZ01000008">
    <property type="protein sequence ID" value="PLW82479.1"/>
    <property type="molecule type" value="Genomic_DNA"/>
</dbReference>
<accession>A0A2N5Y289</accession>
<dbReference type="PANTHER" id="PTHR35176:SF6">
    <property type="entry name" value="HEME OXYGENASE HI_0854-RELATED"/>
    <property type="match status" value="1"/>
</dbReference>
<dbReference type="Proteomes" id="UP000234845">
    <property type="component" value="Unassembled WGS sequence"/>
</dbReference>
<comment type="caution">
    <text evidence="2">The sequence shown here is derived from an EMBL/GenBank/DDBJ whole genome shotgun (WGS) entry which is preliminary data.</text>
</comment>
<dbReference type="InterPro" id="IPR012349">
    <property type="entry name" value="Split_barrel_FMN-bd"/>
</dbReference>